<dbReference type="PANTHER" id="PTHR12390">
    <property type="entry name" value="UROPORPHYRINOGEN III SYNTHASE"/>
    <property type="match status" value="1"/>
</dbReference>
<dbReference type="CDD" id="cd06578">
    <property type="entry name" value="HemD"/>
    <property type="match status" value="1"/>
</dbReference>
<dbReference type="VEuPathDB" id="AmoebaDB:DICPUDRAFT_156706"/>
<dbReference type="GeneID" id="10505767"/>
<dbReference type="Gene3D" id="1.25.40.10">
    <property type="entry name" value="Tetratricopeptide repeat domain"/>
    <property type="match status" value="1"/>
</dbReference>
<reference evidence="4" key="1">
    <citation type="journal article" date="2011" name="Genome Biol.">
        <title>Comparative genomics of the social amoebae Dictyostelium discoideum and Dictyostelium purpureum.</title>
        <authorList>
            <consortium name="US DOE Joint Genome Institute (JGI-PGF)"/>
            <person name="Sucgang R."/>
            <person name="Kuo A."/>
            <person name="Tian X."/>
            <person name="Salerno W."/>
            <person name="Parikh A."/>
            <person name="Feasley C.L."/>
            <person name="Dalin E."/>
            <person name="Tu H."/>
            <person name="Huang E."/>
            <person name="Barry K."/>
            <person name="Lindquist E."/>
            <person name="Shapiro H."/>
            <person name="Bruce D."/>
            <person name="Schmutz J."/>
            <person name="Salamov A."/>
            <person name="Fey P."/>
            <person name="Gaudet P."/>
            <person name="Anjard C."/>
            <person name="Babu M.M."/>
            <person name="Basu S."/>
            <person name="Bushmanova Y."/>
            <person name="van der Wel H."/>
            <person name="Katoh-Kurasawa M."/>
            <person name="Dinh C."/>
            <person name="Coutinho P.M."/>
            <person name="Saito T."/>
            <person name="Elias M."/>
            <person name="Schaap P."/>
            <person name="Kay R.R."/>
            <person name="Henrissat B."/>
            <person name="Eichinger L."/>
            <person name="Rivero F."/>
            <person name="Putnam N.H."/>
            <person name="West C.M."/>
            <person name="Loomis W.F."/>
            <person name="Chisholm R.L."/>
            <person name="Shaulsky G."/>
            <person name="Strassmann J.E."/>
            <person name="Queller D.C."/>
            <person name="Kuspa A."/>
            <person name="Grigoriev I.V."/>
        </authorList>
    </citation>
    <scope>NUCLEOTIDE SEQUENCE [LARGE SCALE GENOMIC DNA]</scope>
    <source>
        <strain evidence="4">QSDP1</strain>
    </source>
</reference>
<protein>
    <recommendedName>
        <fullName evidence="2">Tetrapyrrole biosynthesis uroporphyrinogen III synthase domain-containing protein</fullName>
    </recommendedName>
</protein>
<dbReference type="EMBL" id="GL871253">
    <property type="protein sequence ID" value="EGC31455.1"/>
    <property type="molecule type" value="Genomic_DNA"/>
</dbReference>
<organism evidence="3 4">
    <name type="scientific">Dictyostelium purpureum</name>
    <name type="common">Slime mold</name>
    <dbReference type="NCBI Taxonomy" id="5786"/>
    <lineage>
        <taxon>Eukaryota</taxon>
        <taxon>Amoebozoa</taxon>
        <taxon>Evosea</taxon>
        <taxon>Eumycetozoa</taxon>
        <taxon>Dictyostelia</taxon>
        <taxon>Dictyosteliales</taxon>
        <taxon>Dictyosteliaceae</taxon>
        <taxon>Dictyostelium</taxon>
    </lineage>
</organism>
<dbReference type="AlphaFoldDB" id="F0ZX77"/>
<dbReference type="InterPro" id="IPR003107">
    <property type="entry name" value="HAT"/>
</dbReference>
<dbReference type="InterPro" id="IPR011990">
    <property type="entry name" value="TPR-like_helical_dom_sf"/>
</dbReference>
<accession>F0ZX77</accession>
<evidence type="ECO:0000256" key="1">
    <source>
        <dbReference type="SAM" id="MobiDB-lite"/>
    </source>
</evidence>
<dbReference type="SUPFAM" id="SSF81901">
    <property type="entry name" value="HCP-like"/>
    <property type="match status" value="1"/>
</dbReference>
<dbReference type="OrthoDB" id="1924189at2759"/>
<feature type="domain" description="Tetrapyrrole biosynthesis uroporphyrinogen III synthase" evidence="2">
    <location>
        <begin position="291"/>
        <end position="523"/>
    </location>
</feature>
<dbReference type="SMART" id="SM00386">
    <property type="entry name" value="HAT"/>
    <property type="match status" value="3"/>
</dbReference>
<dbReference type="eggNOG" id="KOG4132">
    <property type="taxonomic scope" value="Eukaryota"/>
</dbReference>
<dbReference type="UniPathway" id="UPA00251">
    <property type="reaction ID" value="UER00320"/>
</dbReference>
<dbReference type="PANTHER" id="PTHR12390:SF0">
    <property type="entry name" value="UROPORPHYRINOGEN-III SYNTHASE"/>
    <property type="match status" value="1"/>
</dbReference>
<evidence type="ECO:0000259" key="2">
    <source>
        <dbReference type="Pfam" id="PF02602"/>
    </source>
</evidence>
<dbReference type="GO" id="GO:0006782">
    <property type="term" value="P:protoporphyrinogen IX biosynthetic process"/>
    <property type="evidence" value="ECO:0007669"/>
    <property type="project" value="UniProtKB-UniPathway"/>
</dbReference>
<dbReference type="KEGG" id="dpp:DICPUDRAFT_156706"/>
<dbReference type="InterPro" id="IPR039793">
    <property type="entry name" value="UROS/Hem4"/>
</dbReference>
<dbReference type="RefSeq" id="XP_003292024.1">
    <property type="nucleotide sequence ID" value="XM_003291976.1"/>
</dbReference>
<sequence>MGCCCSKNKKYHGDDGLENRPPPKNNNNDKRKNNTIRRGKDSLALQQNNPTSLFEITDLSLKGDIMSALEEQSNDSDLLAQYGVILALENKNKEAEIAFRKAVDADSLNSRAWQAYAEFLEKSKNPKKAKEVYGEAYKHAAPKIALDEDDSSLLLSYAMYIQKSGDLDKAEKLYKRIVTSGPQIPEAFGRYGVFLLEVRKDVEKANTYLKQAADINPPSELWCTKYAAFLREHKKNDQQASEYQKRTSLYLFKNDGFNTEFIKVLKITNSHDGLNSFVNHCSVNNNNCRNSFFGLIFTSSNSIKSLESYILESYNNNNDSENDKNEKILDFFNKYLNNKYIYIVGETSSQLFKSCFSIVANDNRIKSESNAINLSQRIKEDYDTNKDKSLQFLYFCGNNRRDELPNYLKENSIQCNEIIVYNSETFDDSLNSIKELYRRIKINKEQNCWCVFFSPSGVEYILDIIGQLSNNIENKKLDYNKETASFWDNIKIVAIGKTTETSLKKNNIRVDIVSPLPNAQSLFNSIKDFIDK</sequence>
<keyword evidence="4" id="KW-1185">Reference proteome</keyword>
<dbReference type="InParanoid" id="F0ZX77"/>
<dbReference type="STRING" id="5786.F0ZX77"/>
<dbReference type="Proteomes" id="UP000001064">
    <property type="component" value="Unassembled WGS sequence"/>
</dbReference>
<dbReference type="Gene3D" id="3.40.50.10090">
    <property type="match status" value="2"/>
</dbReference>
<dbReference type="GO" id="GO:0006780">
    <property type="term" value="P:uroporphyrinogen III biosynthetic process"/>
    <property type="evidence" value="ECO:0000318"/>
    <property type="project" value="GO_Central"/>
</dbReference>
<dbReference type="GO" id="GO:0006396">
    <property type="term" value="P:RNA processing"/>
    <property type="evidence" value="ECO:0007669"/>
    <property type="project" value="InterPro"/>
</dbReference>
<dbReference type="GO" id="GO:0005829">
    <property type="term" value="C:cytosol"/>
    <property type="evidence" value="ECO:0000318"/>
    <property type="project" value="GO_Central"/>
</dbReference>
<feature type="region of interest" description="Disordered" evidence="1">
    <location>
        <begin position="1"/>
        <end position="34"/>
    </location>
</feature>
<name>F0ZX77_DICPU</name>
<dbReference type="Pfam" id="PF02602">
    <property type="entry name" value="HEM4"/>
    <property type="match status" value="1"/>
</dbReference>
<dbReference type="SUPFAM" id="SSF69618">
    <property type="entry name" value="HemD-like"/>
    <property type="match status" value="1"/>
</dbReference>
<dbReference type="GO" id="GO:0004852">
    <property type="term" value="F:uroporphyrinogen-III synthase activity"/>
    <property type="evidence" value="ECO:0000318"/>
    <property type="project" value="GO_Central"/>
</dbReference>
<dbReference type="InterPro" id="IPR036108">
    <property type="entry name" value="4pyrrol_syn_uPrphyn_synt_sf"/>
</dbReference>
<proteinExistence type="predicted"/>
<gene>
    <name evidence="3" type="ORF">DICPUDRAFT_156706</name>
</gene>
<evidence type="ECO:0000313" key="3">
    <source>
        <dbReference type="EMBL" id="EGC31455.1"/>
    </source>
</evidence>
<dbReference type="FunFam" id="3.40.50.10090:FF:000044">
    <property type="entry name" value="Putative uroporphyrinogen III synthase"/>
    <property type="match status" value="1"/>
</dbReference>
<dbReference type="InterPro" id="IPR003754">
    <property type="entry name" value="4pyrrol_synth_uPrphyn_synth"/>
</dbReference>
<evidence type="ECO:0000313" key="4">
    <source>
        <dbReference type="Proteomes" id="UP000001064"/>
    </source>
</evidence>